<evidence type="ECO:0000256" key="4">
    <source>
        <dbReference type="ARBA" id="ARBA00023163"/>
    </source>
</evidence>
<dbReference type="Gene3D" id="3.30.450.40">
    <property type="match status" value="1"/>
</dbReference>
<dbReference type="PIRSF" id="PIRSF036625">
    <property type="entry name" value="GAF_ANTAR"/>
    <property type="match status" value="1"/>
</dbReference>
<proteinExistence type="predicted"/>
<gene>
    <name evidence="7" type="ORF">F3087_34870</name>
</gene>
<evidence type="ECO:0000256" key="3">
    <source>
        <dbReference type="ARBA" id="ARBA00023015"/>
    </source>
</evidence>
<dbReference type="Gene3D" id="1.10.10.10">
    <property type="entry name" value="Winged helix-like DNA-binding domain superfamily/Winged helix DNA-binding domain"/>
    <property type="match status" value="1"/>
</dbReference>
<evidence type="ECO:0000259" key="6">
    <source>
        <dbReference type="PROSITE" id="PS50921"/>
    </source>
</evidence>
<keyword evidence="4" id="KW-0804">Transcription</keyword>
<feature type="region of interest" description="Disordered" evidence="5">
    <location>
        <begin position="232"/>
        <end position="251"/>
    </location>
</feature>
<dbReference type="PROSITE" id="PS50921">
    <property type="entry name" value="ANTAR"/>
    <property type="match status" value="1"/>
</dbReference>
<dbReference type="SMART" id="SM01012">
    <property type="entry name" value="ANTAR"/>
    <property type="match status" value="1"/>
</dbReference>
<sequence>MADELALGMSELTALLLSGDDVAESLCAVADTVTRMLPDHPMAGVTLTRAHGTIVGGSIGAHEMLIEESRFSEGYDPCLQAIDTAQQVSVPDVAMEHRWGGYSTRILAYGIKSVYAQPLSVNGEALGALSLYSTRPNGFTDRTRQAATLTAEHIGTLLTVAADTAQQVKLTEQLRATLASRSTIDQALGIVMAERRCDRDAAFEVLRDMSQRRNVRVADLAAEIIETVTGSKPASPRFIEPGQSSRQHRRS</sequence>
<organism evidence="7 8">
    <name type="scientific">Nocardia colli</name>
    <dbReference type="NCBI Taxonomy" id="2545717"/>
    <lineage>
        <taxon>Bacteria</taxon>
        <taxon>Bacillati</taxon>
        <taxon>Actinomycetota</taxon>
        <taxon>Actinomycetes</taxon>
        <taxon>Mycobacteriales</taxon>
        <taxon>Nocardiaceae</taxon>
        <taxon>Nocardia</taxon>
    </lineage>
</organism>
<reference evidence="7 8" key="1">
    <citation type="submission" date="2019-09" db="EMBL/GenBank/DDBJ databases">
        <authorList>
            <person name="Wang X."/>
        </authorList>
    </citation>
    <scope>NUCLEOTIDE SEQUENCE [LARGE SCALE GENOMIC DNA]</scope>
    <source>
        <strain evidence="7 8">CICC 11023</strain>
    </source>
</reference>
<evidence type="ECO:0000256" key="5">
    <source>
        <dbReference type="SAM" id="MobiDB-lite"/>
    </source>
</evidence>
<dbReference type="GO" id="GO:0016301">
    <property type="term" value="F:kinase activity"/>
    <property type="evidence" value="ECO:0007669"/>
    <property type="project" value="UniProtKB-KW"/>
</dbReference>
<dbReference type="EMBL" id="VXLC01000021">
    <property type="protein sequence ID" value="KAA8884391.1"/>
    <property type="molecule type" value="Genomic_DNA"/>
</dbReference>
<dbReference type="InterPro" id="IPR036388">
    <property type="entry name" value="WH-like_DNA-bd_sf"/>
</dbReference>
<name>A0A5N0EA42_9NOCA</name>
<evidence type="ECO:0000256" key="2">
    <source>
        <dbReference type="ARBA" id="ARBA00022777"/>
    </source>
</evidence>
<dbReference type="InterPro" id="IPR003018">
    <property type="entry name" value="GAF"/>
</dbReference>
<dbReference type="OrthoDB" id="4629915at2"/>
<dbReference type="InterPro" id="IPR029016">
    <property type="entry name" value="GAF-like_dom_sf"/>
</dbReference>
<dbReference type="SUPFAM" id="SSF55781">
    <property type="entry name" value="GAF domain-like"/>
    <property type="match status" value="1"/>
</dbReference>
<dbReference type="InterPro" id="IPR005561">
    <property type="entry name" value="ANTAR"/>
</dbReference>
<evidence type="ECO:0000256" key="1">
    <source>
        <dbReference type="ARBA" id="ARBA00022679"/>
    </source>
</evidence>
<accession>A0A5N0EA42</accession>
<feature type="domain" description="ANTAR" evidence="6">
    <location>
        <begin position="164"/>
        <end position="225"/>
    </location>
</feature>
<keyword evidence="3" id="KW-0805">Transcription regulation</keyword>
<dbReference type="AlphaFoldDB" id="A0A5N0EA42"/>
<dbReference type="InterPro" id="IPR012074">
    <property type="entry name" value="GAF_ANTAR"/>
</dbReference>
<keyword evidence="2" id="KW-0418">Kinase</keyword>
<evidence type="ECO:0000313" key="7">
    <source>
        <dbReference type="EMBL" id="KAA8884391.1"/>
    </source>
</evidence>
<evidence type="ECO:0000313" key="8">
    <source>
        <dbReference type="Proteomes" id="UP000323876"/>
    </source>
</evidence>
<dbReference type="SMART" id="SM00065">
    <property type="entry name" value="GAF"/>
    <property type="match status" value="1"/>
</dbReference>
<protein>
    <submittedName>
        <fullName evidence="7">GAF and ANTAR domain-containing protein</fullName>
    </submittedName>
</protein>
<dbReference type="Proteomes" id="UP000323876">
    <property type="component" value="Unassembled WGS sequence"/>
</dbReference>
<keyword evidence="8" id="KW-1185">Reference proteome</keyword>
<dbReference type="RefSeq" id="WP_150406370.1">
    <property type="nucleotide sequence ID" value="NZ_VXLC01000021.1"/>
</dbReference>
<comment type="caution">
    <text evidence="7">The sequence shown here is derived from an EMBL/GenBank/DDBJ whole genome shotgun (WGS) entry which is preliminary data.</text>
</comment>
<dbReference type="Pfam" id="PF03861">
    <property type="entry name" value="ANTAR"/>
    <property type="match status" value="1"/>
</dbReference>
<keyword evidence="1" id="KW-0808">Transferase</keyword>
<dbReference type="GO" id="GO:0003723">
    <property type="term" value="F:RNA binding"/>
    <property type="evidence" value="ECO:0007669"/>
    <property type="project" value="InterPro"/>
</dbReference>
<dbReference type="Pfam" id="PF13185">
    <property type="entry name" value="GAF_2"/>
    <property type="match status" value="1"/>
</dbReference>
<dbReference type="InterPro" id="IPR011006">
    <property type="entry name" value="CheY-like_superfamily"/>
</dbReference>
<dbReference type="SUPFAM" id="SSF52172">
    <property type="entry name" value="CheY-like"/>
    <property type="match status" value="1"/>
</dbReference>